<dbReference type="PANTHER" id="PTHR31571">
    <property type="entry name" value="ALTERED INHERITANCE OF MITOCHONDRIA PROTEIN 6"/>
    <property type="match status" value="1"/>
</dbReference>
<dbReference type="SUPFAM" id="SSF51695">
    <property type="entry name" value="PLC-like phosphodiesterases"/>
    <property type="match status" value="1"/>
</dbReference>
<dbReference type="OrthoDB" id="4153866at2759"/>
<organism evidence="4 5">
    <name type="scientific">Rasamsonia emersonii (strain ATCC 16479 / CBS 393.64 / IMI 116815)</name>
    <dbReference type="NCBI Taxonomy" id="1408163"/>
    <lineage>
        <taxon>Eukaryota</taxon>
        <taxon>Fungi</taxon>
        <taxon>Dikarya</taxon>
        <taxon>Ascomycota</taxon>
        <taxon>Pezizomycotina</taxon>
        <taxon>Eurotiomycetes</taxon>
        <taxon>Eurotiomycetidae</taxon>
        <taxon>Eurotiales</taxon>
        <taxon>Trichocomaceae</taxon>
        <taxon>Rasamsonia</taxon>
    </lineage>
</organism>
<dbReference type="GO" id="GO:0006629">
    <property type="term" value="P:lipid metabolic process"/>
    <property type="evidence" value="ECO:0007669"/>
    <property type="project" value="InterPro"/>
</dbReference>
<name>A0A0F4Z483_RASE3</name>
<reference evidence="4 5" key="1">
    <citation type="submission" date="2015-04" db="EMBL/GenBank/DDBJ databases">
        <authorList>
            <person name="Heijne W.H."/>
            <person name="Fedorova N.D."/>
            <person name="Nierman W.C."/>
            <person name="Vollebregt A.W."/>
            <person name="Zhao Z."/>
            <person name="Wu L."/>
            <person name="Kumar M."/>
            <person name="Stam H."/>
            <person name="van den Berg M.A."/>
            <person name="Pel H.J."/>
        </authorList>
    </citation>
    <scope>NUCLEOTIDE SEQUENCE [LARGE SCALE GENOMIC DNA]</scope>
    <source>
        <strain evidence="4 5">CBS 393.64</strain>
    </source>
</reference>
<evidence type="ECO:0000256" key="3">
    <source>
        <dbReference type="SAM" id="MobiDB-lite"/>
    </source>
</evidence>
<dbReference type="GeneID" id="25312698"/>
<evidence type="ECO:0000256" key="1">
    <source>
        <dbReference type="ARBA" id="ARBA00008858"/>
    </source>
</evidence>
<comment type="caution">
    <text evidence="4">The sequence shown here is derived from an EMBL/GenBank/DDBJ whole genome shotgun (WGS) entry which is preliminary data.</text>
</comment>
<keyword evidence="5" id="KW-1185">Reference proteome</keyword>
<feature type="region of interest" description="Disordered" evidence="3">
    <location>
        <begin position="32"/>
        <end position="51"/>
    </location>
</feature>
<dbReference type="STRING" id="1408163.A0A0F4Z483"/>
<proteinExistence type="inferred from homology"/>
<accession>A0A0F4Z483</accession>
<comment type="similarity">
    <text evidence="1">Belongs to the AIM6 family.</text>
</comment>
<dbReference type="EMBL" id="LASV01000025">
    <property type="protein sequence ID" value="KKA25327.1"/>
    <property type="molecule type" value="Genomic_DNA"/>
</dbReference>
<dbReference type="GO" id="GO:0008081">
    <property type="term" value="F:phosphoric diester hydrolase activity"/>
    <property type="evidence" value="ECO:0007669"/>
    <property type="project" value="InterPro"/>
</dbReference>
<evidence type="ECO:0000256" key="2">
    <source>
        <dbReference type="ARBA" id="ARBA00014286"/>
    </source>
</evidence>
<dbReference type="Proteomes" id="UP000053958">
    <property type="component" value="Unassembled WGS sequence"/>
</dbReference>
<feature type="region of interest" description="Disordered" evidence="3">
    <location>
        <begin position="308"/>
        <end position="327"/>
    </location>
</feature>
<evidence type="ECO:0000313" key="4">
    <source>
        <dbReference type="EMBL" id="KKA25327.1"/>
    </source>
</evidence>
<gene>
    <name evidence="4" type="ORF">T310_0644</name>
</gene>
<dbReference type="InterPro" id="IPR017946">
    <property type="entry name" value="PLC-like_Pdiesterase_TIM-brl"/>
</dbReference>
<dbReference type="InterPro" id="IPR051236">
    <property type="entry name" value="HAT_RTT109-like"/>
</dbReference>
<protein>
    <recommendedName>
        <fullName evidence="2">Altered inheritance of mitochondria protein 6</fullName>
    </recommendedName>
</protein>
<dbReference type="PANTHER" id="PTHR31571:SF1">
    <property type="entry name" value="ALTERED INHERITANCE OF MITOCHONDRIA PROTEIN 6"/>
    <property type="match status" value="1"/>
</dbReference>
<dbReference type="RefSeq" id="XP_013331939.1">
    <property type="nucleotide sequence ID" value="XM_013476485.1"/>
</dbReference>
<evidence type="ECO:0000313" key="5">
    <source>
        <dbReference type="Proteomes" id="UP000053958"/>
    </source>
</evidence>
<sequence>MGLSTFAPLAGRAQQPASEIALVDVMPEERSYDAGSESEGDIPPPERLPYRTTRPGIRSWLLPWRSRSRKGGVLGRLLHQAFLGFIFVLGVIKFLSLSWDVLVYLFPDDLDKSLDAWGFPVGPVSGFSHWSTNGVLPVACHSHNDYWREVPLRSAVDAGCTSVEADVWLVNEDLFVGHTLFSLDPQRTLRSLYVDPLFKFLEKRNTPTRFQHHRSFAGVFSEDPSQTLVLLIDFKSDDELLWDYVYAQLEPLRTAGYLSYFNGEKIVPRPVTVVVTGNAPFEKVLGNSTYRDIFYDAPLDLLHSASESHQAGSGVTEPEDLTSGSELPAGDMYNYTNSYYASVDFGRVIGRLQRNRFSQAQLDLIRAQIQAAHRRGLKVRYWGTPGWPRGLRNHIWHVLIREGVDVINVDDLREATQQDWRKHRSWWS</sequence>
<dbReference type="AlphaFoldDB" id="A0A0F4Z483"/>